<dbReference type="InterPro" id="IPR052919">
    <property type="entry name" value="TA_system_RNase"/>
</dbReference>
<evidence type="ECO:0000313" key="3">
    <source>
        <dbReference type="EMBL" id="VFK45725.1"/>
    </source>
</evidence>
<evidence type="ECO:0000259" key="1">
    <source>
        <dbReference type="Pfam" id="PF01850"/>
    </source>
</evidence>
<protein>
    <submittedName>
        <fullName evidence="2">PIN domain nuclease, a component of toxin-antitoxin system (PIN domain)</fullName>
    </submittedName>
</protein>
<dbReference type="AlphaFoldDB" id="A0A450YF58"/>
<dbReference type="InterPro" id="IPR029060">
    <property type="entry name" value="PIN-like_dom_sf"/>
</dbReference>
<dbReference type="PANTHER" id="PTHR36173">
    <property type="entry name" value="RIBONUCLEASE VAPC16-RELATED"/>
    <property type="match status" value="1"/>
</dbReference>
<evidence type="ECO:0000313" key="2">
    <source>
        <dbReference type="EMBL" id="VFK40171.1"/>
    </source>
</evidence>
<organism evidence="2">
    <name type="scientific">Candidatus Kentrum sp. SD</name>
    <dbReference type="NCBI Taxonomy" id="2126332"/>
    <lineage>
        <taxon>Bacteria</taxon>
        <taxon>Pseudomonadati</taxon>
        <taxon>Pseudomonadota</taxon>
        <taxon>Gammaproteobacteria</taxon>
        <taxon>Candidatus Kentrum</taxon>
    </lineage>
</organism>
<dbReference type="CDD" id="cd09872">
    <property type="entry name" value="PIN_Sll0205-like"/>
    <property type="match status" value="1"/>
</dbReference>
<accession>A0A450YF58</accession>
<dbReference type="EMBL" id="CAADFR010000056">
    <property type="protein sequence ID" value="VFK40171.1"/>
    <property type="molecule type" value="Genomic_DNA"/>
</dbReference>
<dbReference type="Pfam" id="PF01850">
    <property type="entry name" value="PIN"/>
    <property type="match status" value="1"/>
</dbReference>
<dbReference type="InterPro" id="IPR041705">
    <property type="entry name" value="PIN_Sll0205"/>
</dbReference>
<dbReference type="Gene3D" id="3.40.50.1010">
    <property type="entry name" value="5'-nuclease"/>
    <property type="match status" value="1"/>
</dbReference>
<dbReference type="EMBL" id="CAADFU010000059">
    <property type="protein sequence ID" value="VFK45725.1"/>
    <property type="molecule type" value="Genomic_DNA"/>
</dbReference>
<reference evidence="2" key="1">
    <citation type="submission" date="2019-02" db="EMBL/GenBank/DDBJ databases">
        <authorList>
            <person name="Gruber-Vodicka R. H."/>
            <person name="Seah K. B. B."/>
        </authorList>
    </citation>
    <scope>NUCLEOTIDE SEQUENCE</scope>
    <source>
        <strain evidence="3">BECK_S1320</strain>
        <strain evidence="2">BECK_S1321</strain>
    </source>
</reference>
<proteinExistence type="predicted"/>
<feature type="domain" description="PIN" evidence="1">
    <location>
        <begin position="4"/>
        <end position="125"/>
    </location>
</feature>
<dbReference type="SUPFAM" id="SSF88723">
    <property type="entry name" value="PIN domain-like"/>
    <property type="match status" value="1"/>
</dbReference>
<gene>
    <name evidence="3" type="ORF">BECKSD772E_GA0070983_10595</name>
    <name evidence="2" type="ORF">BECKSD772F_GA0070984_10565</name>
</gene>
<dbReference type="PANTHER" id="PTHR36173:SF2">
    <property type="entry name" value="RIBONUCLEASE VAPC16"/>
    <property type="match status" value="1"/>
</dbReference>
<sequence>MTDYLVDTHTFLWALFSTDRLTAQARGILEDESLIVYVSAVSFWEISLKHAMGKLEIDPFTPQELLEVGEQSGFVPTGISPLQAASFYRLPRLAHRDPFDRMLIWQAIGQGLTLISRDSAFTDYRKHGLKVVW</sequence>
<dbReference type="InterPro" id="IPR002716">
    <property type="entry name" value="PIN_dom"/>
</dbReference>
<name>A0A450YF58_9GAMM</name>